<evidence type="ECO:0000256" key="6">
    <source>
        <dbReference type="ARBA" id="ARBA00024469"/>
    </source>
</evidence>
<dbReference type="EnsemblMetazoa" id="XM_022788776">
    <property type="protein sequence ID" value="XP_022644511"/>
    <property type="gene ID" value="LOC111243356"/>
</dbReference>
<dbReference type="InterPro" id="IPR042099">
    <property type="entry name" value="ANL_N_sf"/>
</dbReference>
<keyword evidence="16" id="KW-1185">Reference proteome</keyword>
<reference evidence="15" key="1">
    <citation type="submission" date="2021-01" db="UniProtKB">
        <authorList>
            <consortium name="EnsemblMetazoa"/>
        </authorList>
    </citation>
    <scope>IDENTIFICATION</scope>
</reference>
<comment type="catalytic activity">
    <reaction evidence="11">
        <text>(E)-hexadec-2-enoate + ATP + CoA = (2E)-hexadecenoyl-CoA + AMP + diphosphate</text>
        <dbReference type="Rhea" id="RHEA:36139"/>
        <dbReference type="ChEBI" id="CHEBI:30616"/>
        <dbReference type="ChEBI" id="CHEBI:33019"/>
        <dbReference type="ChEBI" id="CHEBI:57287"/>
        <dbReference type="ChEBI" id="CHEBI:61526"/>
        <dbReference type="ChEBI" id="CHEBI:72745"/>
        <dbReference type="ChEBI" id="CHEBI:456215"/>
    </reaction>
    <physiologicalReaction direction="left-to-right" evidence="11">
        <dbReference type="Rhea" id="RHEA:36140"/>
    </physiologicalReaction>
</comment>
<dbReference type="InParanoid" id="A0A7M7IZL8"/>
<evidence type="ECO:0000256" key="5">
    <source>
        <dbReference type="ARBA" id="ARBA00022840"/>
    </source>
</evidence>
<evidence type="ECO:0000256" key="3">
    <source>
        <dbReference type="ARBA" id="ARBA00022741"/>
    </source>
</evidence>
<comment type="function">
    <text evidence="13">Catalyzes the conversion of long-chain fatty acids to their active form acyl-CoAs for both synthesis of cellular lipids, and degradation via beta-oxidation.</text>
</comment>
<dbReference type="GO" id="GO:0016020">
    <property type="term" value="C:membrane"/>
    <property type="evidence" value="ECO:0007669"/>
    <property type="project" value="TreeGrafter"/>
</dbReference>
<comment type="catalytic activity">
    <reaction evidence="12">
        <text>hexadecanoate + ATP + CoA = hexadecanoyl-CoA + AMP + diphosphate</text>
        <dbReference type="Rhea" id="RHEA:30751"/>
        <dbReference type="ChEBI" id="CHEBI:7896"/>
        <dbReference type="ChEBI" id="CHEBI:30616"/>
        <dbReference type="ChEBI" id="CHEBI:33019"/>
        <dbReference type="ChEBI" id="CHEBI:57287"/>
        <dbReference type="ChEBI" id="CHEBI:57379"/>
        <dbReference type="ChEBI" id="CHEBI:456215"/>
    </reaction>
    <physiologicalReaction direction="left-to-right" evidence="12">
        <dbReference type="Rhea" id="RHEA:30752"/>
    </physiologicalReaction>
</comment>
<evidence type="ECO:0000259" key="14">
    <source>
        <dbReference type="Pfam" id="PF00501"/>
    </source>
</evidence>
<evidence type="ECO:0000256" key="12">
    <source>
        <dbReference type="ARBA" id="ARBA00049139"/>
    </source>
</evidence>
<name>A0A7M7IZL8_VARDE</name>
<dbReference type="EC" id="6.2.1.3" evidence="13"/>
<keyword evidence="5 13" id="KW-0067">ATP-binding</keyword>
<dbReference type="AlphaFoldDB" id="A0A7M7IZL8"/>
<dbReference type="RefSeq" id="XP_022644510.1">
    <property type="nucleotide sequence ID" value="XM_022788775.1"/>
</dbReference>
<dbReference type="KEGG" id="vde:111243356"/>
<dbReference type="EnsemblMetazoa" id="XM_022788775">
    <property type="protein sequence ID" value="XP_022644510"/>
    <property type="gene ID" value="LOC111243356"/>
</dbReference>
<comment type="catalytic activity">
    <reaction evidence="10">
        <text>(5Z,8Z,11Z,14Z)-eicosatetraenoate + ATP + CoA = (5Z,8Z,11Z,14Z)-eicosatetraenoyl-CoA + AMP + diphosphate</text>
        <dbReference type="Rhea" id="RHEA:19713"/>
        <dbReference type="ChEBI" id="CHEBI:30616"/>
        <dbReference type="ChEBI" id="CHEBI:32395"/>
        <dbReference type="ChEBI" id="CHEBI:33019"/>
        <dbReference type="ChEBI" id="CHEBI:57287"/>
        <dbReference type="ChEBI" id="CHEBI:57368"/>
        <dbReference type="ChEBI" id="CHEBI:456215"/>
        <dbReference type="EC" id="6.2.1.15"/>
    </reaction>
    <physiologicalReaction direction="left-to-right" evidence="10">
        <dbReference type="Rhea" id="RHEA:19714"/>
    </physiologicalReaction>
</comment>
<dbReference type="GO" id="GO:0005524">
    <property type="term" value="F:ATP binding"/>
    <property type="evidence" value="ECO:0007669"/>
    <property type="project" value="UniProtKB-KW"/>
</dbReference>
<evidence type="ECO:0000256" key="10">
    <source>
        <dbReference type="ARBA" id="ARBA00024548"/>
    </source>
</evidence>
<evidence type="ECO:0000256" key="13">
    <source>
        <dbReference type="RuleBase" id="RU369030"/>
    </source>
</evidence>
<evidence type="ECO:0000313" key="15">
    <source>
        <dbReference type="EnsemblMetazoa" id="XP_022644510"/>
    </source>
</evidence>
<organism evidence="15 16">
    <name type="scientific">Varroa destructor</name>
    <name type="common">Honeybee mite</name>
    <dbReference type="NCBI Taxonomy" id="109461"/>
    <lineage>
        <taxon>Eukaryota</taxon>
        <taxon>Metazoa</taxon>
        <taxon>Ecdysozoa</taxon>
        <taxon>Arthropoda</taxon>
        <taxon>Chelicerata</taxon>
        <taxon>Arachnida</taxon>
        <taxon>Acari</taxon>
        <taxon>Parasitiformes</taxon>
        <taxon>Mesostigmata</taxon>
        <taxon>Gamasina</taxon>
        <taxon>Dermanyssoidea</taxon>
        <taxon>Varroidae</taxon>
        <taxon>Varroa</taxon>
    </lineage>
</organism>
<evidence type="ECO:0000256" key="4">
    <source>
        <dbReference type="ARBA" id="ARBA00022832"/>
    </source>
</evidence>
<keyword evidence="3 13" id="KW-0547">Nucleotide-binding</keyword>
<dbReference type="RefSeq" id="XP_022644511.1">
    <property type="nucleotide sequence ID" value="XM_022788776.1"/>
</dbReference>
<evidence type="ECO:0000256" key="9">
    <source>
        <dbReference type="ARBA" id="ARBA00024532"/>
    </source>
</evidence>
<comment type="catalytic activity">
    <reaction evidence="7">
        <text>a long-chain fatty acid + ATP + CoA = a long-chain fatty acyl-CoA + AMP + diphosphate</text>
        <dbReference type="Rhea" id="RHEA:15421"/>
        <dbReference type="ChEBI" id="CHEBI:30616"/>
        <dbReference type="ChEBI" id="CHEBI:33019"/>
        <dbReference type="ChEBI" id="CHEBI:57287"/>
        <dbReference type="ChEBI" id="CHEBI:57560"/>
        <dbReference type="ChEBI" id="CHEBI:83139"/>
        <dbReference type="ChEBI" id="CHEBI:456215"/>
        <dbReference type="EC" id="6.2.1.3"/>
    </reaction>
    <physiologicalReaction direction="left-to-right" evidence="7">
        <dbReference type="Rhea" id="RHEA:15422"/>
    </physiologicalReaction>
</comment>
<dbReference type="InterPro" id="IPR000873">
    <property type="entry name" value="AMP-dep_synth/lig_dom"/>
</dbReference>
<protein>
    <recommendedName>
        <fullName evidence="13">Long-chain-fatty-acid--CoA ligase</fullName>
        <ecNumber evidence="13">6.2.1.3</ecNumber>
    </recommendedName>
</protein>
<dbReference type="Proteomes" id="UP000594260">
    <property type="component" value="Unplaced"/>
</dbReference>
<dbReference type="Pfam" id="PF00501">
    <property type="entry name" value="AMP-binding"/>
    <property type="match status" value="1"/>
</dbReference>
<dbReference type="OrthoDB" id="1700726at2759"/>
<comment type="catalytic activity">
    <reaction evidence="9">
        <text>15-hydroxy-(5Z,8Z,11Z,13E)-eicosatetraenoate + ATP + CoA = 15-hydroxy-(5Z,8Z,11Z,13E)-eicosatetraenoyl-CoA + AMP + diphosphate</text>
        <dbReference type="Rhea" id="RHEA:52116"/>
        <dbReference type="ChEBI" id="CHEBI:30616"/>
        <dbReference type="ChEBI" id="CHEBI:33019"/>
        <dbReference type="ChEBI" id="CHEBI:57287"/>
        <dbReference type="ChEBI" id="CHEBI:78832"/>
        <dbReference type="ChEBI" id="CHEBI:136409"/>
        <dbReference type="ChEBI" id="CHEBI:456215"/>
    </reaction>
    <physiologicalReaction direction="left-to-right" evidence="9">
        <dbReference type="Rhea" id="RHEA:52117"/>
    </physiologicalReaction>
</comment>
<dbReference type="OMA" id="LECCWDI"/>
<dbReference type="CDD" id="cd05927">
    <property type="entry name" value="LC-FACS_euk"/>
    <property type="match status" value="1"/>
</dbReference>
<dbReference type="FunCoup" id="A0A7M7IZL8">
    <property type="interactions" value="553"/>
</dbReference>
<evidence type="ECO:0000313" key="16">
    <source>
        <dbReference type="Proteomes" id="UP000594260"/>
    </source>
</evidence>
<proteinExistence type="inferred from homology"/>
<dbReference type="GO" id="GO:0005783">
    <property type="term" value="C:endoplasmic reticulum"/>
    <property type="evidence" value="ECO:0007669"/>
    <property type="project" value="TreeGrafter"/>
</dbReference>
<sequence>MDPHPQVEDAVTNAVPKGYMSTYAAYGALAATRLAGLALQYMFPSRKPVIPMVDLNNQSREIISVGERIRTTRLVPPNEKVNYLFEDARTLHDVMFRGARVSKNGRCLGYREPGAAEFTWMYYNEVLNRNRSFACGMLAIGVLPGNETLIGLFASNSAECVITEMGCYYFSMVLVPLYDSMGIDSVYYIIKQAQIETAICDTVERANVLLDLRKGGPVLRRIIVIKPITDELRLKACELHVELFQFTQVEAIGEKSLKHSIAPHEDQLAVICYTSGTTGSPKGVMLTHRSIVANLSAVMFQMGEWAPTGEDTMLSFLPLAHMFERCCEMAVYMVGGSVGFYSGDIRGLTEDMQILKPTIAPMVPRLLNRIHDNVMAAASGSKVAAFILNQALKAKQNEVNNYLIRNNHPVWDRFIFSKIQKKLGGRIRLFVVGSAPLAANVLNVVRCALGCIIVEGYGQTECTAPCTLTLPGDTRAGHVGPPIGCCEVKVVDVPEMNYYACNGEGEICVKGTSLFQGYFKDPDRTREAVDANGWLHTGDIGKWLDNGTLKIIDRLKHMFKLSQGEYIAPEKIENILVRSAFIMQIFVHGDSLKSSLVAVVVPDPEYLLIWARQNRIEGTYEELCFNKVVKKSVLDDLLLTGKKNDLKTFELMKDLYLESEPFSVENGLLTPTLKTKRTECRTRYAAQIEAMYHNLK</sequence>
<evidence type="ECO:0000256" key="11">
    <source>
        <dbReference type="ARBA" id="ARBA00024565"/>
    </source>
</evidence>
<dbReference type="Gene3D" id="3.40.50.12780">
    <property type="entry name" value="N-terminal domain of ligase-like"/>
    <property type="match status" value="1"/>
</dbReference>
<evidence type="ECO:0000256" key="1">
    <source>
        <dbReference type="ARBA" id="ARBA00006432"/>
    </source>
</evidence>
<accession>A0A7M7IZL8</accession>
<comment type="catalytic activity">
    <reaction evidence="8">
        <text>12-hydroxy-(5Z,8Z,10E,14Z)-eicosatetraenoate + ATP + CoA = 12-hydroxy-(5Z,8Z,10E,14Z)-eicosatetraenoyl-CoA + AMP + diphosphate</text>
        <dbReference type="Rhea" id="RHEA:52112"/>
        <dbReference type="ChEBI" id="CHEBI:30616"/>
        <dbReference type="ChEBI" id="CHEBI:33019"/>
        <dbReference type="ChEBI" id="CHEBI:57287"/>
        <dbReference type="ChEBI" id="CHEBI:90718"/>
        <dbReference type="ChEBI" id="CHEBI:136408"/>
        <dbReference type="ChEBI" id="CHEBI:456215"/>
    </reaction>
    <physiologicalReaction direction="left-to-right" evidence="8">
        <dbReference type="Rhea" id="RHEA:52113"/>
    </physiologicalReaction>
</comment>
<keyword evidence="13" id="KW-0443">Lipid metabolism</keyword>
<keyword evidence="4 13" id="KW-0276">Fatty acid metabolism</keyword>
<evidence type="ECO:0000256" key="7">
    <source>
        <dbReference type="ARBA" id="ARBA00024484"/>
    </source>
</evidence>
<dbReference type="PANTHER" id="PTHR43272:SF107">
    <property type="entry name" value="LONG-CHAIN-FATTY-ACID--COA LIGASE 5"/>
    <property type="match status" value="1"/>
</dbReference>
<evidence type="ECO:0000256" key="2">
    <source>
        <dbReference type="ARBA" id="ARBA00022598"/>
    </source>
</evidence>
<feature type="domain" description="AMP-dependent synthetase/ligase" evidence="14">
    <location>
        <begin position="117"/>
        <end position="519"/>
    </location>
</feature>
<evidence type="ECO:0000256" key="8">
    <source>
        <dbReference type="ARBA" id="ARBA00024495"/>
    </source>
</evidence>
<comment type="catalytic activity">
    <reaction evidence="6">
        <text>5-hydroxy-(6E,8Z,11Z,14Z)-eicosatetraenoate + ATP + CoA = 5-hydroxy-(6E,8Z,11Z,14Z)-eicosatetraenoyl-CoA + AMP + diphosphate</text>
        <dbReference type="Rhea" id="RHEA:52108"/>
        <dbReference type="ChEBI" id="CHEBI:30616"/>
        <dbReference type="ChEBI" id="CHEBI:33019"/>
        <dbReference type="ChEBI" id="CHEBI:57287"/>
        <dbReference type="ChEBI" id="CHEBI:65341"/>
        <dbReference type="ChEBI" id="CHEBI:136407"/>
        <dbReference type="ChEBI" id="CHEBI:456215"/>
    </reaction>
    <physiologicalReaction direction="left-to-right" evidence="6">
        <dbReference type="Rhea" id="RHEA:52109"/>
    </physiologicalReaction>
</comment>
<comment type="similarity">
    <text evidence="1 13">Belongs to the ATP-dependent AMP-binding enzyme family.</text>
</comment>
<dbReference type="InterPro" id="IPR020845">
    <property type="entry name" value="AMP-binding_CS"/>
</dbReference>
<keyword evidence="2 13" id="KW-0436">Ligase</keyword>
<dbReference type="PANTHER" id="PTHR43272">
    <property type="entry name" value="LONG-CHAIN-FATTY-ACID--COA LIGASE"/>
    <property type="match status" value="1"/>
</dbReference>
<dbReference type="PROSITE" id="PS00455">
    <property type="entry name" value="AMP_BINDING"/>
    <property type="match status" value="1"/>
</dbReference>
<dbReference type="GeneID" id="111243356"/>
<dbReference type="GO" id="GO:0047676">
    <property type="term" value="F:arachidonate-CoA ligase activity"/>
    <property type="evidence" value="ECO:0007669"/>
    <property type="project" value="UniProtKB-EC"/>
</dbReference>
<dbReference type="InterPro" id="IPR045311">
    <property type="entry name" value="LC-FACS_euk"/>
</dbReference>
<dbReference type="SUPFAM" id="SSF56801">
    <property type="entry name" value="Acetyl-CoA synthetase-like"/>
    <property type="match status" value="1"/>
</dbReference>